<dbReference type="EMBL" id="CADCWM010000380">
    <property type="protein sequence ID" value="CAA9555644.1"/>
    <property type="molecule type" value="Genomic_DNA"/>
</dbReference>
<proteinExistence type="predicted"/>
<reference evidence="2" key="1">
    <citation type="submission" date="2020-02" db="EMBL/GenBank/DDBJ databases">
        <authorList>
            <person name="Meier V. D."/>
        </authorList>
    </citation>
    <scope>NUCLEOTIDE SEQUENCE</scope>
    <source>
        <strain evidence="2">AVDCRST_MAG88</strain>
    </source>
</reference>
<protein>
    <submittedName>
        <fullName evidence="2">Uncharacterized protein</fullName>
    </submittedName>
</protein>
<sequence length="87" mass="8983">MRLHEAAGAHTTSLLRRTTVPIASRDTPYITGTSRALGEVALGDLAPQGRVSGGGERESTMGLATAKGVLGRLSSREGGLSTEPRLP</sequence>
<organism evidence="2">
    <name type="scientific">uncultured Thermomicrobiales bacterium</name>
    <dbReference type="NCBI Taxonomy" id="1645740"/>
    <lineage>
        <taxon>Bacteria</taxon>
        <taxon>Pseudomonadati</taxon>
        <taxon>Thermomicrobiota</taxon>
        <taxon>Thermomicrobia</taxon>
        <taxon>Thermomicrobiales</taxon>
        <taxon>environmental samples</taxon>
    </lineage>
</organism>
<dbReference type="AlphaFoldDB" id="A0A6J4UNJ4"/>
<evidence type="ECO:0000313" key="2">
    <source>
        <dbReference type="EMBL" id="CAA9555644.1"/>
    </source>
</evidence>
<gene>
    <name evidence="2" type="ORF">AVDCRST_MAG88-1089</name>
</gene>
<name>A0A6J4UNJ4_9BACT</name>
<accession>A0A6J4UNJ4</accession>
<evidence type="ECO:0000256" key="1">
    <source>
        <dbReference type="SAM" id="MobiDB-lite"/>
    </source>
</evidence>
<feature type="region of interest" description="Disordered" evidence="1">
    <location>
        <begin position="48"/>
        <end position="87"/>
    </location>
</feature>